<evidence type="ECO:0000256" key="4">
    <source>
        <dbReference type="ARBA" id="ARBA00022833"/>
    </source>
</evidence>
<dbReference type="AlphaFoldDB" id="A0A1S8MHX5"/>
<reference evidence="5 6" key="1">
    <citation type="submission" date="2022-04" db="EMBL/GenBank/DDBJ databases">
        <title>Genome sequence of C. roseum typestrain.</title>
        <authorList>
            <person name="Poehlein A."/>
            <person name="Schoch T."/>
            <person name="Duerre P."/>
            <person name="Daniel R."/>
        </authorList>
    </citation>
    <scope>NUCLEOTIDE SEQUENCE [LARGE SCALE GENOMIC DNA]</scope>
    <source>
        <strain evidence="5 6">DSM 7320</strain>
    </source>
</reference>
<dbReference type="Gene3D" id="3.60.15.10">
    <property type="entry name" value="Ribonuclease Z/Hydroxyacylglutathione hydrolase-like"/>
    <property type="match status" value="1"/>
</dbReference>
<evidence type="ECO:0000313" key="6">
    <source>
        <dbReference type="Proteomes" id="UP000190951"/>
    </source>
</evidence>
<evidence type="ECO:0000256" key="1">
    <source>
        <dbReference type="ARBA" id="ARBA00001947"/>
    </source>
</evidence>
<organism evidence="5 6">
    <name type="scientific">Clostridium felsineum</name>
    <dbReference type="NCBI Taxonomy" id="36839"/>
    <lineage>
        <taxon>Bacteria</taxon>
        <taxon>Bacillati</taxon>
        <taxon>Bacillota</taxon>
        <taxon>Clostridia</taxon>
        <taxon>Eubacteriales</taxon>
        <taxon>Clostridiaceae</taxon>
        <taxon>Clostridium</taxon>
    </lineage>
</organism>
<keyword evidence="3 5" id="KW-0378">Hydrolase</keyword>
<evidence type="ECO:0000256" key="3">
    <source>
        <dbReference type="ARBA" id="ARBA00022801"/>
    </source>
</evidence>
<gene>
    <name evidence="5" type="primary">gloC</name>
    <name evidence="5" type="ORF">CROST_028840</name>
</gene>
<dbReference type="EC" id="3.1.2.6" evidence="5"/>
<dbReference type="KEGG" id="crw:CROST_028840"/>
<name>A0A1S8MHX5_9CLOT</name>
<keyword evidence="2" id="KW-0479">Metal-binding</keyword>
<dbReference type="EMBL" id="CP096983">
    <property type="protein sequence ID" value="URZ12167.1"/>
    <property type="molecule type" value="Genomic_DNA"/>
</dbReference>
<protein>
    <submittedName>
        <fullName evidence="5">Hydroxyacylglutathione hydrolase GloC</fullName>
        <ecNumber evidence="5">3.1.2.6</ecNumber>
    </submittedName>
</protein>
<sequence>MKMSVIQAGAYMTNCYMIIDENTNESIVIDPGDAPDALLKAFKATKTKLSFILLTHGHADHTAAVSEFKKEFGVDVYMNEDDSKLINSGEYMFGTTSENATKCVSDGDELQFGDIKIKCIKTPGHTPGGMCYLIGNCLFSGDTLFNSSIGRTDFPGGNFQTLIDAIKNKLMKLDENIVVYPGHGEKTTIGYEKTHNPFI</sequence>
<comment type="cofactor">
    <cofactor evidence="1">
        <name>Zn(2+)</name>
        <dbReference type="ChEBI" id="CHEBI:29105"/>
    </cofactor>
</comment>
<dbReference type="PANTHER" id="PTHR46233">
    <property type="entry name" value="HYDROXYACYLGLUTATHIONE HYDROLASE GLOC"/>
    <property type="match status" value="1"/>
</dbReference>
<accession>A0A1S8MHX5</accession>
<dbReference type="STRING" id="84029.CROST_19360"/>
<dbReference type="Pfam" id="PF00753">
    <property type="entry name" value="Lactamase_B"/>
    <property type="match status" value="1"/>
</dbReference>
<dbReference type="Proteomes" id="UP000190951">
    <property type="component" value="Chromosome"/>
</dbReference>
<dbReference type="CDD" id="cd06262">
    <property type="entry name" value="metallo-hydrolase-like_MBL-fold"/>
    <property type="match status" value="1"/>
</dbReference>
<dbReference type="SMART" id="SM00849">
    <property type="entry name" value="Lactamase_B"/>
    <property type="match status" value="1"/>
</dbReference>
<keyword evidence="6" id="KW-1185">Reference proteome</keyword>
<evidence type="ECO:0000313" key="5">
    <source>
        <dbReference type="EMBL" id="URZ12167.1"/>
    </source>
</evidence>
<dbReference type="RefSeq" id="WP_077832012.1">
    <property type="nucleotide sequence ID" value="NZ_CP096983.1"/>
</dbReference>
<proteinExistence type="predicted"/>
<dbReference type="GO" id="GO:0004416">
    <property type="term" value="F:hydroxyacylglutathione hydrolase activity"/>
    <property type="evidence" value="ECO:0007669"/>
    <property type="project" value="UniProtKB-EC"/>
</dbReference>
<dbReference type="PANTHER" id="PTHR46233:SF3">
    <property type="entry name" value="HYDROXYACYLGLUTATHIONE HYDROLASE GLOC"/>
    <property type="match status" value="1"/>
</dbReference>
<dbReference type="InterPro" id="IPR051453">
    <property type="entry name" value="MBL_Glyoxalase_II"/>
</dbReference>
<dbReference type="InterPro" id="IPR001279">
    <property type="entry name" value="Metallo-B-lactamas"/>
</dbReference>
<dbReference type="InterPro" id="IPR036866">
    <property type="entry name" value="RibonucZ/Hydroxyglut_hydro"/>
</dbReference>
<evidence type="ECO:0000256" key="2">
    <source>
        <dbReference type="ARBA" id="ARBA00022723"/>
    </source>
</evidence>
<dbReference type="SUPFAM" id="SSF56281">
    <property type="entry name" value="Metallo-hydrolase/oxidoreductase"/>
    <property type="match status" value="1"/>
</dbReference>
<dbReference type="GO" id="GO:0046872">
    <property type="term" value="F:metal ion binding"/>
    <property type="evidence" value="ECO:0007669"/>
    <property type="project" value="UniProtKB-KW"/>
</dbReference>
<keyword evidence="4" id="KW-0862">Zinc</keyword>